<dbReference type="Pfam" id="PF00672">
    <property type="entry name" value="HAMP"/>
    <property type="match status" value="1"/>
</dbReference>
<keyword evidence="3" id="KW-0807">Transducer</keyword>
<evidence type="ECO:0000259" key="7">
    <source>
        <dbReference type="PROSITE" id="PS50885"/>
    </source>
</evidence>
<dbReference type="CDD" id="cd19411">
    <property type="entry name" value="MCP2201-like_sensor"/>
    <property type="match status" value="1"/>
</dbReference>
<dbReference type="InterPro" id="IPR047347">
    <property type="entry name" value="YvaQ-like_sensor"/>
</dbReference>
<dbReference type="SUPFAM" id="SSF58104">
    <property type="entry name" value="Methyl-accepting chemotaxis protein (MCP) signaling domain"/>
    <property type="match status" value="1"/>
</dbReference>
<reference evidence="8 9" key="2">
    <citation type="journal article" date="2017" name="Plant Pathol.">
        <title>Pathogenicity and virulence gene content of Xanthomonas strains infecting Araceae, formerly known as Xanthomonas axonopodis pv. dieffenbachiae.</title>
        <authorList>
            <person name="Constantin E.C."/>
            <person name="Haegeman A."/>
            <person name="Van Vaerenbergh J."/>
            <person name="Baeyen S."/>
            <person name="Van Malderghem C."/>
            <person name="Maes M."/>
            <person name="Cottyn B."/>
        </authorList>
    </citation>
    <scope>NUCLEOTIDE SEQUENCE [LARGE SCALE GENOMIC DNA]</scope>
    <source>
        <strain evidence="9">LMG9055</strain>
    </source>
</reference>
<evidence type="ECO:0000256" key="5">
    <source>
        <dbReference type="SAM" id="MobiDB-lite"/>
    </source>
</evidence>
<dbReference type="GO" id="GO:0006935">
    <property type="term" value="P:chemotaxis"/>
    <property type="evidence" value="ECO:0007669"/>
    <property type="project" value="UniProtKB-KW"/>
</dbReference>
<dbReference type="Gene3D" id="1.10.287.950">
    <property type="entry name" value="Methyl-accepting chemotaxis protein"/>
    <property type="match status" value="1"/>
</dbReference>
<proteinExistence type="inferred from homology"/>
<keyword evidence="1" id="KW-0488">Methylation</keyword>
<dbReference type="SMART" id="SM00283">
    <property type="entry name" value="MA"/>
    <property type="match status" value="1"/>
</dbReference>
<dbReference type="PANTHER" id="PTHR43531">
    <property type="entry name" value="PROTEIN ICFG"/>
    <property type="match status" value="1"/>
</dbReference>
<dbReference type="Pfam" id="PF18947">
    <property type="entry name" value="HAMP_2"/>
    <property type="match status" value="1"/>
</dbReference>
<dbReference type="EMBL" id="JPUO02000166">
    <property type="protein sequence ID" value="OQP78811.1"/>
    <property type="molecule type" value="Genomic_DNA"/>
</dbReference>
<reference evidence="8 9" key="1">
    <citation type="journal article" date="2016" name="Plant Pathol.">
        <title>Genetic characterization of strains named as Xanthomonas axonopodis pv. dieffenbachiae leads to a taxonomic revision of the X. axonopodis species complex.</title>
        <authorList>
            <person name="Constantin E.C."/>
            <person name="Cleenwerck I."/>
            <person name="Maes M."/>
            <person name="Baeyen S."/>
            <person name="Van Malderghem C."/>
            <person name="De Vos P."/>
            <person name="Cottyn B."/>
        </authorList>
    </citation>
    <scope>NUCLEOTIDE SEQUENCE [LARGE SCALE GENOMIC DNA]</scope>
    <source>
        <strain evidence="9">LMG9055</strain>
    </source>
</reference>
<dbReference type="InterPro" id="IPR041395">
    <property type="entry name" value="McpB_HAMP_3rd"/>
</dbReference>
<dbReference type="Pfam" id="PF00015">
    <property type="entry name" value="MCPsignal"/>
    <property type="match status" value="1"/>
</dbReference>
<feature type="domain" description="HAMP" evidence="7">
    <location>
        <begin position="212"/>
        <end position="264"/>
    </location>
</feature>
<dbReference type="PANTHER" id="PTHR43531:SF14">
    <property type="entry name" value="METHYL-ACCEPTING CHEMOTAXIS PROTEIN I-RELATED"/>
    <property type="match status" value="1"/>
</dbReference>
<dbReference type="InterPro" id="IPR003660">
    <property type="entry name" value="HAMP_dom"/>
</dbReference>
<dbReference type="GO" id="GO:0004888">
    <property type="term" value="F:transmembrane signaling receptor activity"/>
    <property type="evidence" value="ECO:0007669"/>
    <property type="project" value="TreeGrafter"/>
</dbReference>
<gene>
    <name evidence="8" type="ORF">IA54_006215</name>
</gene>
<feature type="domain" description="HAMP" evidence="7">
    <location>
        <begin position="399"/>
        <end position="445"/>
    </location>
</feature>
<dbReference type="InterPro" id="IPR004089">
    <property type="entry name" value="MCPsignal_dom"/>
</dbReference>
<name>A0A1V9H7B6_9XANT</name>
<evidence type="ECO:0000256" key="4">
    <source>
        <dbReference type="SAM" id="Coils"/>
    </source>
</evidence>
<dbReference type="GO" id="GO:0007165">
    <property type="term" value="P:signal transduction"/>
    <property type="evidence" value="ECO:0007669"/>
    <property type="project" value="UniProtKB-KW"/>
</dbReference>
<dbReference type="CDD" id="cd06225">
    <property type="entry name" value="HAMP"/>
    <property type="match status" value="1"/>
</dbReference>
<dbReference type="InterPro" id="IPR051310">
    <property type="entry name" value="MCP_chemotaxis"/>
</dbReference>
<evidence type="ECO:0000256" key="3">
    <source>
        <dbReference type="PROSITE-ProRule" id="PRU00284"/>
    </source>
</evidence>
<sequence length="757" mass="79721">MKFLHSMTVGRRLAVAFALLIALLAGSTTLALSQFKTVQHQVAIIVEVNNRKAALLNQMRESNMLGERYIRDFMLATPQQRPAVDAQLKANREHYAQLWAALKQLPTNSDGMRARQAIEDSLTAARATNNRLLGLVREGDLEAAKQLLSGQAQPLLERRSKAIAAAVELQNQQNAAGAATILGSVALANRALIAFGLLAAGLAAALAWLISRSLVRPLKQATQVADAIAHGDLDNPIGPQPGDEPGQLLTSMRGMQEQLKAVAAAQQEMARQHDSGKISFRMDQDAFPGQYGSMVRDTNALVDAHIAVKLKLAQIMSRYAIGDLSQDMDRLPGEEAVLSQTMDTVKSNLTAMNSAIKSLAQAAADGDFSVRGDTARFQHDFLAMVESLNRLMATADGNLGALSKVLQAIAAGDLTQRMQGEFNGVFARMRDDANATTEQLSSIVGRIQHATVSINTAASEIAAGNNDLSQRTEQQAANLEETAASIEELTSTVRQNAEGARQANQLAIGAAAVASQGGDVVGKVVATMGDIEVSSKKIADIISVIDGIAFQTNILALNAAVEAARAGDQGRGFAVVASEVRTLAQRSAGAAKEIKHLIDDSVSKVAEGSVLVDQAGKTMADIVASVQRVTDIMGEISAASQEQSAGIEQVNLTVTQMDEATQQNAALVEEATAAARAMEEQAGQLSDAVSIFKVQQVAAVATAAKRPAPLRLAAATSASAAKRVTGSANAKPKANLTPAQRPVVAAAGNSESNWQEF</sequence>
<comment type="similarity">
    <text evidence="2">Belongs to the methyl-accepting chemotaxis (MCP) protein family.</text>
</comment>
<evidence type="ECO:0000256" key="2">
    <source>
        <dbReference type="ARBA" id="ARBA00029447"/>
    </source>
</evidence>
<feature type="region of interest" description="Disordered" evidence="5">
    <location>
        <begin position="722"/>
        <end position="757"/>
    </location>
</feature>
<dbReference type="InterPro" id="IPR024478">
    <property type="entry name" value="HlyB_4HB_MCP"/>
</dbReference>
<dbReference type="FunFam" id="1.10.287.950:FF:000002">
    <property type="entry name" value="Methyl-accepting chemotaxis protein"/>
    <property type="match status" value="1"/>
</dbReference>
<evidence type="ECO:0000259" key="6">
    <source>
        <dbReference type="PROSITE" id="PS50111"/>
    </source>
</evidence>
<dbReference type="Pfam" id="PF18575">
    <property type="entry name" value="HAMP_N3"/>
    <property type="match status" value="1"/>
</dbReference>
<feature type="coiled-coil region" evidence="4">
    <location>
        <begin position="657"/>
        <end position="688"/>
    </location>
</feature>
<dbReference type="Pfam" id="PF12729">
    <property type="entry name" value="4HB_MCP_1"/>
    <property type="match status" value="1"/>
</dbReference>
<evidence type="ECO:0000313" key="8">
    <source>
        <dbReference type="EMBL" id="OQP78811.1"/>
    </source>
</evidence>
<comment type="caution">
    <text evidence="8">The sequence shown here is derived from an EMBL/GenBank/DDBJ whole genome shotgun (WGS) entry which is preliminary data.</text>
</comment>
<accession>A0A1V9H7B6</accession>
<dbReference type="Gene3D" id="1.20.120.1530">
    <property type="match status" value="2"/>
</dbReference>
<dbReference type="SMART" id="SM00304">
    <property type="entry name" value="HAMP"/>
    <property type="match status" value="2"/>
</dbReference>
<protein>
    <submittedName>
        <fullName evidence="8">Chemotaxis protein</fullName>
    </submittedName>
</protein>
<dbReference type="PROSITE" id="PS50885">
    <property type="entry name" value="HAMP"/>
    <property type="match status" value="2"/>
</dbReference>
<organism evidence="8 9">
    <name type="scientific">Xanthomonas phaseoli pv. syngonii LMG 9055</name>
    <dbReference type="NCBI Taxonomy" id="1437878"/>
    <lineage>
        <taxon>Bacteria</taxon>
        <taxon>Pseudomonadati</taxon>
        <taxon>Pseudomonadota</taxon>
        <taxon>Gammaproteobacteria</taxon>
        <taxon>Lysobacterales</taxon>
        <taxon>Lysobacteraceae</taxon>
        <taxon>Xanthomonas</taxon>
    </lineage>
</organism>
<dbReference type="PROSITE" id="PS50111">
    <property type="entry name" value="CHEMOTAXIS_TRANSDUC_2"/>
    <property type="match status" value="1"/>
</dbReference>
<dbReference type="AlphaFoldDB" id="A0A1V9H7B6"/>
<dbReference type="Proteomes" id="UP000050343">
    <property type="component" value="Unassembled WGS sequence"/>
</dbReference>
<dbReference type="FunFam" id="1.20.120.1530:FF:000005">
    <property type="entry name" value="Methyl-accepting chemotaxis protein"/>
    <property type="match status" value="1"/>
</dbReference>
<dbReference type="SUPFAM" id="SSF158472">
    <property type="entry name" value="HAMP domain-like"/>
    <property type="match status" value="1"/>
</dbReference>
<evidence type="ECO:0000313" key="9">
    <source>
        <dbReference type="Proteomes" id="UP000050343"/>
    </source>
</evidence>
<dbReference type="GO" id="GO:0005886">
    <property type="term" value="C:plasma membrane"/>
    <property type="evidence" value="ECO:0007669"/>
    <property type="project" value="TreeGrafter"/>
</dbReference>
<dbReference type="CDD" id="cd11386">
    <property type="entry name" value="MCP_signal"/>
    <property type="match status" value="1"/>
</dbReference>
<keyword evidence="4" id="KW-0175">Coiled coil</keyword>
<feature type="domain" description="Methyl-accepting transducer" evidence="6">
    <location>
        <begin position="450"/>
        <end position="679"/>
    </location>
</feature>
<evidence type="ECO:0000256" key="1">
    <source>
        <dbReference type="ARBA" id="ARBA00022481"/>
    </source>
</evidence>